<dbReference type="OrthoDB" id="3799107at2759"/>
<dbReference type="EMBL" id="ML986579">
    <property type="protein sequence ID" value="KAF2270445.1"/>
    <property type="molecule type" value="Genomic_DNA"/>
</dbReference>
<organism evidence="1 2">
    <name type="scientific">Lojkania enalia</name>
    <dbReference type="NCBI Taxonomy" id="147567"/>
    <lineage>
        <taxon>Eukaryota</taxon>
        <taxon>Fungi</taxon>
        <taxon>Dikarya</taxon>
        <taxon>Ascomycota</taxon>
        <taxon>Pezizomycotina</taxon>
        <taxon>Dothideomycetes</taxon>
        <taxon>Pleosporomycetidae</taxon>
        <taxon>Pleosporales</taxon>
        <taxon>Pleosporales incertae sedis</taxon>
        <taxon>Lojkania</taxon>
    </lineage>
</organism>
<protein>
    <submittedName>
        <fullName evidence="1">Uncharacterized protein</fullName>
    </submittedName>
</protein>
<evidence type="ECO:0000313" key="1">
    <source>
        <dbReference type="EMBL" id="KAF2270445.1"/>
    </source>
</evidence>
<name>A0A9P4TRK1_9PLEO</name>
<accession>A0A9P4TRK1</accession>
<gene>
    <name evidence="1" type="ORF">CC78DRAFT_573731</name>
</gene>
<sequence>MRVKSTRPQRSPHLPNELVEMIIVEIHSATPAGKYKAIATILAFPGFDLFHQVVEPFLYRHIYGGPKGGNVKLFRTLLLVPLLEQYTKILEAKRQPLTDRKLVRVGSGEILSKLEASKTKQDYAWYEVRFYEIAFHLPDLGYLDVSEARQQSKDRPWLDLMRNMVGNGPIVFANVKRLDIGINGMLVAKPYPVFGLLSLKTSISSAVTSTIYLRTWSTKEQGLGANAFRTVISHFRKPITGPTFRRFEMWDEKATDRDKWGAFRYKRSIQEIMANWEMEETMVDMNIICSLWQSSQSFVLLPASL</sequence>
<dbReference type="AlphaFoldDB" id="A0A9P4TRK1"/>
<reference evidence="2" key="1">
    <citation type="journal article" date="2020" name="Stud. Mycol.">
        <title>101 Dothideomycetes genomes: A test case for predicting lifestyles and emergence of pathogens.</title>
        <authorList>
            <person name="Haridas S."/>
            <person name="Albert R."/>
            <person name="Binder M."/>
            <person name="Bloem J."/>
            <person name="LaButti K."/>
            <person name="Salamov A."/>
            <person name="Andreopoulos B."/>
            <person name="Baker S."/>
            <person name="Barry K."/>
            <person name="Bills G."/>
            <person name="Bluhm B."/>
            <person name="Cannon C."/>
            <person name="Castanera R."/>
            <person name="Culley D."/>
            <person name="Daum C."/>
            <person name="Ezra D."/>
            <person name="Gonzalez J."/>
            <person name="Henrissat B."/>
            <person name="Kuo A."/>
            <person name="Liang C."/>
            <person name="Lipzen A."/>
            <person name="Lutzoni F."/>
            <person name="Magnuson J."/>
            <person name="Mondo S."/>
            <person name="Nolan M."/>
            <person name="Ohm R."/>
            <person name="Pangilinan J."/>
            <person name="Park H.-J."/>
            <person name="Ramirez L."/>
            <person name="Alfaro M."/>
            <person name="Sun H."/>
            <person name="Tritt A."/>
            <person name="Yoshinaga Y."/>
            <person name="Zwiers L.-H."/>
            <person name="Turgeon B."/>
            <person name="Goodwin S."/>
            <person name="Spatafora J."/>
            <person name="Crous P."/>
            <person name="Grigoriev I."/>
        </authorList>
    </citation>
    <scope>NUCLEOTIDE SEQUENCE [LARGE SCALE GENOMIC DNA]</scope>
    <source>
        <strain evidence="2">CBS 304.66</strain>
    </source>
</reference>
<dbReference type="Proteomes" id="UP000800093">
    <property type="component" value="Unassembled WGS sequence"/>
</dbReference>
<evidence type="ECO:0000313" key="2">
    <source>
        <dbReference type="Proteomes" id="UP000800093"/>
    </source>
</evidence>
<comment type="caution">
    <text evidence="1">The sequence shown here is derived from an EMBL/GenBank/DDBJ whole genome shotgun (WGS) entry which is preliminary data.</text>
</comment>
<proteinExistence type="predicted"/>
<keyword evidence="2" id="KW-1185">Reference proteome</keyword>